<dbReference type="GO" id="GO:0015079">
    <property type="term" value="F:potassium ion transmembrane transporter activity"/>
    <property type="evidence" value="ECO:0000318"/>
    <property type="project" value="GO_Central"/>
</dbReference>
<feature type="transmembrane region" description="Helical" evidence="10">
    <location>
        <begin position="602"/>
        <end position="626"/>
    </location>
</feature>
<dbReference type="AlphaFoldDB" id="A0A0K9PF64"/>
<feature type="transmembrane region" description="Helical" evidence="10">
    <location>
        <begin position="361"/>
        <end position="381"/>
    </location>
</feature>
<evidence type="ECO:0000256" key="5">
    <source>
        <dbReference type="ARBA" id="ARBA00022692"/>
    </source>
</evidence>
<evidence type="ECO:0000259" key="13">
    <source>
        <dbReference type="Pfam" id="PF22776"/>
    </source>
</evidence>
<keyword evidence="3" id="KW-0813">Transport</keyword>
<keyword evidence="4 10" id="KW-0633">Potassium transport</keyword>
<dbReference type="Pfam" id="PF02705">
    <property type="entry name" value="K_trans"/>
    <property type="match status" value="1"/>
</dbReference>
<keyword evidence="6 10" id="KW-0630">Potassium</keyword>
<feature type="transmembrane region" description="Helical" evidence="10">
    <location>
        <begin position="538"/>
        <end position="556"/>
    </location>
</feature>
<comment type="caution">
    <text evidence="14">The sequence shown here is derived from an EMBL/GenBank/DDBJ whole genome shotgun (WGS) entry which is preliminary data.</text>
</comment>
<feature type="domain" description="K+ potassium transporter integral membrane" evidence="12">
    <location>
        <begin position="87"/>
        <end position="578"/>
    </location>
</feature>
<feature type="transmembrane region" description="Helical" evidence="10">
    <location>
        <begin position="123"/>
        <end position="148"/>
    </location>
</feature>
<feature type="transmembrane region" description="Helical" evidence="10">
    <location>
        <begin position="256"/>
        <end position="274"/>
    </location>
</feature>
<evidence type="ECO:0000256" key="2">
    <source>
        <dbReference type="ARBA" id="ARBA00008440"/>
    </source>
</evidence>
<dbReference type="Pfam" id="PF22776">
    <property type="entry name" value="K_trans_C"/>
    <property type="match status" value="1"/>
</dbReference>
<evidence type="ECO:0000256" key="6">
    <source>
        <dbReference type="ARBA" id="ARBA00022958"/>
    </source>
</evidence>
<comment type="similarity">
    <text evidence="2 10">Belongs to the HAK/KUP transporter (TC 2.A.72.3) family.</text>
</comment>
<feature type="transmembrane region" description="Helical" evidence="10">
    <location>
        <begin position="280"/>
        <end position="302"/>
    </location>
</feature>
<feature type="transmembrane region" description="Helical" evidence="10">
    <location>
        <begin position="89"/>
        <end position="111"/>
    </location>
</feature>
<evidence type="ECO:0000313" key="14">
    <source>
        <dbReference type="EMBL" id="KMZ67703.1"/>
    </source>
</evidence>
<feature type="transmembrane region" description="Helical" evidence="10">
    <location>
        <begin position="484"/>
        <end position="506"/>
    </location>
</feature>
<sequence>MGSSMESRWVAGDFEISDDEDFGRRSFESVDEIDDDDDNENNNGGRLKQRLIRTSPKYDAFDVDALVVPGVQRNDSEEMTLSMNLTLTLQTLGVVFGGVGIGPLYTFNVMFNRSSIDSHGDVLGALSLVIYTLILITFVKYVLVVLWANDDGEGGTFSLYSLICRNAKVSLLPNQLPSDAHISIFGLKVPSPELERSIKTKQFLEKSSIIKKLLLFMVLIGTSMMIALGVVTPAMSVMTAVSGLRVGIDSVNQDKVVLISVAFLIVLFSVQRFGNSKVGLAVGPALLLWFCSLGGIGFYNVFKYGTMVFKAFNPLYIIFYFKKDSFKAWTSLGGCLLCATGSEAMFSDLCYFPVGSIQLTFMFLVLPCLLLGYLGQAAYLLENYANADADQIFYSSIPKDVFWPVVIIANIAALIASRTMISATFSCIKQSTALGCFPRLKIIHTSRRLMGQIYIPVINWFLLVFCVALVAIFGNTLVIGNAYVIAELGIMMITTILVTIIMLLIWQNNIVFVLMYLFSFLGLELFFFSSALGSVGDGSWVSLVFATFLFLIMYIWNYGIKLKYETEVKQKLSMDLMMKLGCNLGTVRAPGVGILYNELVKGVPAIFGQFLTILPAIHSMIIFVCIKHVPVPFVPQNERFLFMRVCPKNYHMFRCIARYGYKDARDQNHQAFQQLLMESLEKFIRREAQEILLETDEEGDNDNRETEAETRSRILISPNGNLYSLSVPLLSSFYTHDSKLSSAPSTSFQGTSNDLPLLAQDDLERELFFIKKAKEAGIVYLIGHGDIRAKKESWFIKKLVINYLYAFLRRNCRKGTATLNVPHNNLIQVGMQHMV</sequence>
<evidence type="ECO:0000256" key="3">
    <source>
        <dbReference type="ARBA" id="ARBA00022448"/>
    </source>
</evidence>
<dbReference type="Proteomes" id="UP000036987">
    <property type="component" value="Unassembled WGS sequence"/>
</dbReference>
<evidence type="ECO:0000256" key="10">
    <source>
        <dbReference type="RuleBase" id="RU321113"/>
    </source>
</evidence>
<name>A0A0K9PF64_ZOSMR</name>
<keyword evidence="9 10" id="KW-0472">Membrane</keyword>
<dbReference type="OrthoDB" id="504708at2759"/>
<evidence type="ECO:0000256" key="7">
    <source>
        <dbReference type="ARBA" id="ARBA00022989"/>
    </source>
</evidence>
<dbReference type="PANTHER" id="PTHR30540">
    <property type="entry name" value="OSMOTIC STRESS POTASSIUM TRANSPORTER"/>
    <property type="match status" value="1"/>
</dbReference>
<feature type="transmembrane region" description="Helical" evidence="10">
    <location>
        <begin position="213"/>
        <end position="235"/>
    </location>
</feature>
<evidence type="ECO:0000256" key="8">
    <source>
        <dbReference type="ARBA" id="ARBA00023065"/>
    </source>
</evidence>
<keyword evidence="8 10" id="KW-0406">Ion transport</keyword>
<accession>A0A0K9PF64</accession>
<evidence type="ECO:0000259" key="12">
    <source>
        <dbReference type="Pfam" id="PF02705"/>
    </source>
</evidence>
<dbReference type="InterPro" id="IPR053952">
    <property type="entry name" value="K_trans_C"/>
</dbReference>
<keyword evidence="15" id="KW-1185">Reference proteome</keyword>
<dbReference type="GO" id="GO:0016020">
    <property type="term" value="C:membrane"/>
    <property type="evidence" value="ECO:0000318"/>
    <property type="project" value="GO_Central"/>
</dbReference>
<evidence type="ECO:0000256" key="4">
    <source>
        <dbReference type="ARBA" id="ARBA00022538"/>
    </source>
</evidence>
<gene>
    <name evidence="14" type="ORF">ZOSMA_25G00920</name>
</gene>
<evidence type="ECO:0000256" key="1">
    <source>
        <dbReference type="ARBA" id="ARBA00004141"/>
    </source>
</evidence>
<dbReference type="InterPro" id="IPR003855">
    <property type="entry name" value="K+_transporter"/>
</dbReference>
<dbReference type="InterPro" id="IPR053951">
    <property type="entry name" value="K_trans_N"/>
</dbReference>
<reference evidence="15" key="1">
    <citation type="journal article" date="2016" name="Nature">
        <title>The genome of the seagrass Zostera marina reveals angiosperm adaptation to the sea.</title>
        <authorList>
            <person name="Olsen J.L."/>
            <person name="Rouze P."/>
            <person name="Verhelst B."/>
            <person name="Lin Y.-C."/>
            <person name="Bayer T."/>
            <person name="Collen J."/>
            <person name="Dattolo E."/>
            <person name="De Paoli E."/>
            <person name="Dittami S."/>
            <person name="Maumus F."/>
            <person name="Michel G."/>
            <person name="Kersting A."/>
            <person name="Lauritano C."/>
            <person name="Lohaus R."/>
            <person name="Toepel M."/>
            <person name="Tonon T."/>
            <person name="Vanneste K."/>
            <person name="Amirebrahimi M."/>
            <person name="Brakel J."/>
            <person name="Bostroem C."/>
            <person name="Chovatia M."/>
            <person name="Grimwood J."/>
            <person name="Jenkins J.W."/>
            <person name="Jueterbock A."/>
            <person name="Mraz A."/>
            <person name="Stam W.T."/>
            <person name="Tice H."/>
            <person name="Bornberg-Bauer E."/>
            <person name="Green P.J."/>
            <person name="Pearson G.A."/>
            <person name="Procaccini G."/>
            <person name="Duarte C.M."/>
            <person name="Schmutz J."/>
            <person name="Reusch T.B.H."/>
            <person name="Van de Peer Y."/>
        </authorList>
    </citation>
    <scope>NUCLEOTIDE SEQUENCE [LARGE SCALE GENOMIC DNA]</scope>
    <source>
        <strain evidence="15">cv. Finnish</strain>
    </source>
</reference>
<feature type="transmembrane region" description="Helical" evidence="10">
    <location>
        <begin position="457"/>
        <end position="478"/>
    </location>
</feature>
<organism evidence="14 15">
    <name type="scientific">Zostera marina</name>
    <name type="common">Eelgrass</name>
    <dbReference type="NCBI Taxonomy" id="29655"/>
    <lineage>
        <taxon>Eukaryota</taxon>
        <taxon>Viridiplantae</taxon>
        <taxon>Streptophyta</taxon>
        <taxon>Embryophyta</taxon>
        <taxon>Tracheophyta</taxon>
        <taxon>Spermatophyta</taxon>
        <taxon>Magnoliopsida</taxon>
        <taxon>Liliopsida</taxon>
        <taxon>Zosteraceae</taxon>
        <taxon>Zostera</taxon>
    </lineage>
</organism>
<feature type="compositionally biased region" description="Acidic residues" evidence="11">
    <location>
        <begin position="29"/>
        <end position="40"/>
    </location>
</feature>
<dbReference type="STRING" id="29655.A0A0K9PF64"/>
<dbReference type="NCBIfam" id="TIGR00794">
    <property type="entry name" value="kup"/>
    <property type="match status" value="1"/>
</dbReference>
<comment type="subcellular location">
    <subcellularLocation>
        <location evidence="1 10">Membrane</location>
        <topology evidence="1 10">Multi-pass membrane protein</topology>
    </subcellularLocation>
</comment>
<feature type="transmembrane region" description="Helical" evidence="10">
    <location>
        <begin position="401"/>
        <end position="421"/>
    </location>
</feature>
<protein>
    <recommendedName>
        <fullName evidence="10">Potassium transporter</fullName>
    </recommendedName>
</protein>
<dbReference type="GO" id="GO:0006813">
    <property type="term" value="P:potassium ion transport"/>
    <property type="evidence" value="ECO:0000318"/>
    <property type="project" value="GO_Central"/>
</dbReference>
<proteinExistence type="inferred from homology"/>
<dbReference type="PANTHER" id="PTHR30540:SF8">
    <property type="entry name" value="POTASSIUM TRANSPORTER 7"/>
    <property type="match status" value="1"/>
</dbReference>
<evidence type="ECO:0000256" key="11">
    <source>
        <dbReference type="SAM" id="MobiDB-lite"/>
    </source>
</evidence>
<evidence type="ECO:0000313" key="15">
    <source>
        <dbReference type="Proteomes" id="UP000036987"/>
    </source>
</evidence>
<feature type="region of interest" description="Disordered" evidence="11">
    <location>
        <begin position="20"/>
        <end position="48"/>
    </location>
</feature>
<evidence type="ECO:0000256" key="9">
    <source>
        <dbReference type="ARBA" id="ARBA00023136"/>
    </source>
</evidence>
<feature type="domain" description="K+ potassium transporter C-terminal" evidence="13">
    <location>
        <begin position="590"/>
        <end position="832"/>
    </location>
</feature>
<feature type="transmembrane region" description="Helical" evidence="10">
    <location>
        <begin position="513"/>
        <end position="532"/>
    </location>
</feature>
<keyword evidence="5 10" id="KW-0812">Transmembrane</keyword>
<dbReference type="EMBL" id="LFYR01000889">
    <property type="protein sequence ID" value="KMZ67703.1"/>
    <property type="molecule type" value="Genomic_DNA"/>
</dbReference>
<comment type="function">
    <text evidence="10">Potassium transporter.</text>
</comment>
<keyword evidence="7 10" id="KW-1133">Transmembrane helix</keyword>